<feature type="domain" description="Ice-binding protein C-terminal" evidence="3">
    <location>
        <begin position="195"/>
        <end position="219"/>
    </location>
</feature>
<dbReference type="AlphaFoldDB" id="A0AAF0BKP0"/>
<sequence length="227" mass="24287">MKKLFGAILLAAGLTFPSQAAVNIVVDGSTEYYDFDGEQTGNDIPKNWFESKLLAAGYDNLVQGATLETTSAGTFHFYLLGAESAYRNSFSVNGGLLFQENLGQSNVAWQGWTNTWLGSFGVGAATALNGSIFQFDSVQGVKNIGLGAQEFGIYHVGGVNDLNGHTNLIFAFDDNGADVDDNHDDLVILAKFIAAVPEPATWLMMIMGFGLVGIAARRRERTSVSVA</sequence>
<keyword evidence="1" id="KW-0812">Transmembrane</keyword>
<keyword evidence="1" id="KW-1133">Transmembrane helix</keyword>
<evidence type="ECO:0000313" key="4">
    <source>
        <dbReference type="EMBL" id="WCL53177.1"/>
    </source>
</evidence>
<evidence type="ECO:0000256" key="2">
    <source>
        <dbReference type="SAM" id="SignalP"/>
    </source>
</evidence>
<keyword evidence="2" id="KW-0732">Signal</keyword>
<accession>A0AAF0BKP0</accession>
<dbReference type="EMBL" id="CP116805">
    <property type="protein sequence ID" value="WCL53177.1"/>
    <property type="molecule type" value="Genomic_DNA"/>
</dbReference>
<evidence type="ECO:0000256" key="1">
    <source>
        <dbReference type="SAM" id="Phobius"/>
    </source>
</evidence>
<evidence type="ECO:0000313" key="5">
    <source>
        <dbReference type="Proteomes" id="UP001217500"/>
    </source>
</evidence>
<feature type="transmembrane region" description="Helical" evidence="1">
    <location>
        <begin position="199"/>
        <end position="216"/>
    </location>
</feature>
<dbReference type="KEGG" id="gso:PH603_11585"/>
<dbReference type="RefSeq" id="WP_289502689.1">
    <property type="nucleotide sequence ID" value="NZ_CP116805.1"/>
</dbReference>
<proteinExistence type="predicted"/>
<dbReference type="NCBIfam" id="TIGR02595">
    <property type="entry name" value="PEP_CTERM"/>
    <property type="match status" value="1"/>
</dbReference>
<dbReference type="NCBIfam" id="NF035944">
    <property type="entry name" value="PEPxxWA-CTERM"/>
    <property type="match status" value="1"/>
</dbReference>
<feature type="chain" id="PRO_5041921368" evidence="2">
    <location>
        <begin position="21"/>
        <end position="227"/>
    </location>
</feature>
<dbReference type="InterPro" id="IPR013424">
    <property type="entry name" value="Ice-binding_C"/>
</dbReference>
<organism evidence="4 5">
    <name type="scientific">Gimibacter soli</name>
    <dbReference type="NCBI Taxonomy" id="3024400"/>
    <lineage>
        <taxon>Bacteria</taxon>
        <taxon>Pseudomonadati</taxon>
        <taxon>Pseudomonadota</taxon>
        <taxon>Alphaproteobacteria</taxon>
        <taxon>Kordiimonadales</taxon>
        <taxon>Temperatibacteraceae</taxon>
        <taxon>Gimibacter</taxon>
    </lineage>
</organism>
<protein>
    <submittedName>
        <fullName evidence="4">PEPxxWA-CTERM sorting domain-containing protein</fullName>
    </submittedName>
</protein>
<dbReference type="Proteomes" id="UP001217500">
    <property type="component" value="Chromosome"/>
</dbReference>
<keyword evidence="1" id="KW-0472">Membrane</keyword>
<dbReference type="Pfam" id="PF07589">
    <property type="entry name" value="PEP-CTERM"/>
    <property type="match status" value="1"/>
</dbReference>
<evidence type="ECO:0000259" key="3">
    <source>
        <dbReference type="Pfam" id="PF07589"/>
    </source>
</evidence>
<name>A0AAF0BKP0_9PROT</name>
<gene>
    <name evidence="4" type="ORF">PH603_11585</name>
</gene>
<keyword evidence="5" id="KW-1185">Reference proteome</keyword>
<feature type="signal peptide" evidence="2">
    <location>
        <begin position="1"/>
        <end position="20"/>
    </location>
</feature>
<reference evidence="4" key="1">
    <citation type="submission" date="2023-01" db="EMBL/GenBank/DDBJ databases">
        <title>The genome sequence of Kordiimonadaceae bacterium 6D33.</title>
        <authorList>
            <person name="Liu Y."/>
        </authorList>
    </citation>
    <scope>NUCLEOTIDE SEQUENCE</scope>
    <source>
        <strain evidence="4">6D33</strain>
    </source>
</reference>